<gene>
    <name evidence="1" type="ORF">CFK38_12065</name>
</gene>
<dbReference type="KEGG" id="brz:CFK38_12065"/>
<name>A0A291GPL1_9MICO</name>
<proteinExistence type="predicted"/>
<dbReference type="EMBL" id="CP023563">
    <property type="protein sequence ID" value="ATG52175.1"/>
    <property type="molecule type" value="Genomic_DNA"/>
</dbReference>
<dbReference type="Proteomes" id="UP000218165">
    <property type="component" value="Chromosome"/>
</dbReference>
<evidence type="ECO:0000313" key="1">
    <source>
        <dbReference type="EMBL" id="ATG52175.1"/>
    </source>
</evidence>
<evidence type="ECO:0000313" key="2">
    <source>
        <dbReference type="Proteomes" id="UP000218165"/>
    </source>
</evidence>
<organism evidence="1 2">
    <name type="scientific">Brachybacterium vulturis</name>
    <dbReference type="NCBI Taxonomy" id="2017484"/>
    <lineage>
        <taxon>Bacteria</taxon>
        <taxon>Bacillati</taxon>
        <taxon>Actinomycetota</taxon>
        <taxon>Actinomycetes</taxon>
        <taxon>Micrococcales</taxon>
        <taxon>Dermabacteraceae</taxon>
        <taxon>Brachybacterium</taxon>
    </lineage>
</organism>
<dbReference type="AlphaFoldDB" id="A0A291GPL1"/>
<reference evidence="2" key="1">
    <citation type="submission" date="2017-09" db="EMBL/GenBank/DDBJ databases">
        <title>Brachybacterium sp. VM2412.</title>
        <authorList>
            <person name="Tak E.J."/>
            <person name="Bae J.-W."/>
        </authorList>
    </citation>
    <scope>NUCLEOTIDE SEQUENCE [LARGE SCALE GENOMIC DNA]</scope>
    <source>
        <strain evidence="2">VM2412</strain>
    </source>
</reference>
<protein>
    <submittedName>
        <fullName evidence="1">Uncharacterized protein</fullName>
    </submittedName>
</protein>
<accession>A0A291GPL1</accession>
<keyword evidence="2" id="KW-1185">Reference proteome</keyword>
<dbReference type="RefSeq" id="WP_096803291.1">
    <property type="nucleotide sequence ID" value="NZ_CP023563.1"/>
</dbReference>
<sequence length="59" mass="6583">MTVDELRVLLADLPGDAAITVRHDYRCAPVIAAVFDEDYPTLCFSVDFASVEARFDQPH</sequence>